<dbReference type="PANTHER" id="PTHR10060:SF15">
    <property type="entry name" value="DEOXYRIBONUCLEASE TATDN1"/>
    <property type="match status" value="1"/>
</dbReference>
<dbReference type="InterPro" id="IPR032466">
    <property type="entry name" value="Metal_Hydrolase"/>
</dbReference>
<evidence type="ECO:0000313" key="7">
    <source>
        <dbReference type="EMBL" id="KAL5110034.1"/>
    </source>
</evidence>
<dbReference type="EMBL" id="JAKROA010000002">
    <property type="protein sequence ID" value="KAL5110034.1"/>
    <property type="molecule type" value="Genomic_DNA"/>
</dbReference>
<dbReference type="Gene3D" id="3.20.20.140">
    <property type="entry name" value="Metal-dependent hydrolases"/>
    <property type="match status" value="1"/>
</dbReference>
<keyword evidence="4" id="KW-0378">Hydrolase</keyword>
<sequence length="351" mass="39319">MQGRLICMRPEVKATLSSLRRYEHTGFDSRVLWIQHKNHTGFVIFLGSASALMSSRFALRPWKLSGVTASRVRGRAVESHLPYLSRTYVFGNLQRVAETRARPRPSAIACIQPWNREDHSNGREDIIAAKELCCTDPRLYYTIPANTTWISKAVLLKVGLVWSLSANVVWTMTDIQLSCFQKLLNLASECKLPLFLHCRNAFEDLISGIRKHVDRCGPIHGVVHTFDGTEEQAEAIIELGLYIGFNGCSLKTERNLEVVASVPSERILLETDAPWCEIRPTHAGFRHVVTKFAKKKPNRWESGCMVAGRNEPANIVQVLEVVAGARGQLPDELAHAAYENTLSVFPSLLTS</sequence>
<organism evidence="7 8">
    <name type="scientific">Taenia crassiceps</name>
    <dbReference type="NCBI Taxonomy" id="6207"/>
    <lineage>
        <taxon>Eukaryota</taxon>
        <taxon>Metazoa</taxon>
        <taxon>Spiralia</taxon>
        <taxon>Lophotrochozoa</taxon>
        <taxon>Platyhelminthes</taxon>
        <taxon>Cestoda</taxon>
        <taxon>Eucestoda</taxon>
        <taxon>Cyclophyllidea</taxon>
        <taxon>Taeniidae</taxon>
        <taxon>Taenia</taxon>
    </lineage>
</organism>
<evidence type="ECO:0000313" key="8">
    <source>
        <dbReference type="Proteomes" id="UP001651158"/>
    </source>
</evidence>
<dbReference type="PROSITE" id="PS01091">
    <property type="entry name" value="TATD_3"/>
    <property type="match status" value="1"/>
</dbReference>
<evidence type="ECO:0000256" key="4">
    <source>
        <dbReference type="ARBA" id="ARBA00022801"/>
    </source>
</evidence>
<name>A0ABR4QKQ9_9CEST</name>
<keyword evidence="3" id="KW-0479">Metal-binding</keyword>
<evidence type="ECO:0000256" key="2">
    <source>
        <dbReference type="ARBA" id="ARBA00022722"/>
    </source>
</evidence>
<dbReference type="InterPro" id="IPR001130">
    <property type="entry name" value="TatD-like"/>
</dbReference>
<comment type="similarity">
    <text evidence="1">Belongs to the metallo-dependent hydrolases superfamily. TatD-type hydrolase family.</text>
</comment>
<comment type="function">
    <text evidence="6">Deoxyribonuclease which catalyzes (in vitro) the decatenation of kinetoplast DNA, which are circular DNA catenated to each other, producing linear DNA molecules. Plays an important role in chromosomal segregation and cell cycle progression during eye development probably via its DNA decatenation activity.</text>
</comment>
<dbReference type="PANTHER" id="PTHR10060">
    <property type="entry name" value="TATD FAMILY DEOXYRIBONUCLEASE"/>
    <property type="match status" value="1"/>
</dbReference>
<accession>A0ABR4QKQ9</accession>
<dbReference type="InterPro" id="IPR050891">
    <property type="entry name" value="TatD-type_Hydrolase"/>
</dbReference>
<evidence type="ECO:0000256" key="6">
    <source>
        <dbReference type="ARBA" id="ARBA00045223"/>
    </source>
</evidence>
<reference evidence="7 8" key="1">
    <citation type="journal article" date="2022" name="Front. Cell. Infect. Microbiol.">
        <title>The Genomes of Two Strains of Taenia crassiceps the Animal Model for the Study of Human Cysticercosis.</title>
        <authorList>
            <person name="Bobes R.J."/>
            <person name="Estrada K."/>
            <person name="Rios-Valencia D.G."/>
            <person name="Calderon-Gallegos A."/>
            <person name="de la Torre P."/>
            <person name="Carrero J.C."/>
            <person name="Sanchez-Flores A."/>
            <person name="Laclette J.P."/>
        </authorList>
    </citation>
    <scope>NUCLEOTIDE SEQUENCE [LARGE SCALE GENOMIC DNA]</scope>
    <source>
        <strain evidence="7">WFUcys</strain>
    </source>
</reference>
<gene>
    <name evidence="7" type="ORF">TcWFU_002971</name>
</gene>
<dbReference type="Pfam" id="PF01026">
    <property type="entry name" value="TatD_DNase"/>
    <property type="match status" value="1"/>
</dbReference>
<dbReference type="SUPFAM" id="SSF51556">
    <property type="entry name" value="Metallo-dependent hydrolases"/>
    <property type="match status" value="1"/>
</dbReference>
<evidence type="ECO:0000256" key="5">
    <source>
        <dbReference type="ARBA" id="ARBA00039767"/>
    </source>
</evidence>
<keyword evidence="2" id="KW-0540">Nuclease</keyword>
<dbReference type="CDD" id="cd01310">
    <property type="entry name" value="TatD_DNAse"/>
    <property type="match status" value="1"/>
</dbReference>
<evidence type="ECO:0000256" key="1">
    <source>
        <dbReference type="ARBA" id="ARBA00009275"/>
    </source>
</evidence>
<evidence type="ECO:0000256" key="3">
    <source>
        <dbReference type="ARBA" id="ARBA00022723"/>
    </source>
</evidence>
<proteinExistence type="inferred from homology"/>
<keyword evidence="8" id="KW-1185">Reference proteome</keyword>
<protein>
    <recommendedName>
        <fullName evidence="5">Deoxyribonuclease TATDN1</fullName>
    </recommendedName>
</protein>
<comment type="caution">
    <text evidence="7">The sequence shown here is derived from an EMBL/GenBank/DDBJ whole genome shotgun (WGS) entry which is preliminary data.</text>
</comment>
<dbReference type="PROSITE" id="PS01090">
    <property type="entry name" value="TATD_2"/>
    <property type="match status" value="1"/>
</dbReference>
<dbReference type="Proteomes" id="UP001651158">
    <property type="component" value="Unassembled WGS sequence"/>
</dbReference>
<dbReference type="InterPro" id="IPR018228">
    <property type="entry name" value="DNase_TatD-rel_CS"/>
</dbReference>